<organism evidence="4 5">
    <name type="scientific">Longimonas halophila</name>
    <dbReference type="NCBI Taxonomy" id="1469170"/>
    <lineage>
        <taxon>Bacteria</taxon>
        <taxon>Pseudomonadati</taxon>
        <taxon>Rhodothermota</taxon>
        <taxon>Rhodothermia</taxon>
        <taxon>Rhodothermales</taxon>
        <taxon>Salisaetaceae</taxon>
        <taxon>Longimonas</taxon>
    </lineage>
</organism>
<dbReference type="PANTHER" id="PTHR11133">
    <property type="entry name" value="SACCHAROPINE DEHYDROGENASE"/>
    <property type="match status" value="1"/>
</dbReference>
<feature type="domain" description="Saccharopine dehydrogenase-like C-terminal" evidence="3">
    <location>
        <begin position="129"/>
        <end position="373"/>
    </location>
</feature>
<dbReference type="InterPro" id="IPR005097">
    <property type="entry name" value="Sacchrp_dh_NADP-bd"/>
</dbReference>
<dbReference type="Proteomes" id="UP000221024">
    <property type="component" value="Unassembled WGS sequence"/>
</dbReference>
<feature type="domain" description="Saccharopine dehydrogenase NADP binding" evidence="2">
    <location>
        <begin position="3"/>
        <end position="124"/>
    </location>
</feature>
<dbReference type="Pfam" id="PF03435">
    <property type="entry name" value="Sacchrp_dh_NADP"/>
    <property type="match status" value="1"/>
</dbReference>
<dbReference type="InterPro" id="IPR032095">
    <property type="entry name" value="Sacchrp_dh-like_C"/>
</dbReference>
<evidence type="ECO:0000259" key="3">
    <source>
        <dbReference type="Pfam" id="PF16653"/>
    </source>
</evidence>
<evidence type="ECO:0000256" key="1">
    <source>
        <dbReference type="ARBA" id="ARBA00023002"/>
    </source>
</evidence>
<keyword evidence="5" id="KW-1185">Reference proteome</keyword>
<dbReference type="SUPFAM" id="SSF55347">
    <property type="entry name" value="Glyceraldehyde-3-phosphate dehydrogenase-like, C-terminal domain"/>
    <property type="match status" value="1"/>
</dbReference>
<reference evidence="4 5" key="1">
    <citation type="submission" date="2017-10" db="EMBL/GenBank/DDBJ databases">
        <title>Draft genome of Longimonas halophila.</title>
        <authorList>
            <person name="Goh K.M."/>
            <person name="Shamsir M.S."/>
            <person name="Lim S.W."/>
        </authorList>
    </citation>
    <scope>NUCLEOTIDE SEQUENCE [LARGE SCALE GENOMIC DNA]</scope>
    <source>
        <strain evidence="4 5">KCTC 42399</strain>
    </source>
</reference>
<dbReference type="EMBL" id="PDEP01000009">
    <property type="protein sequence ID" value="PEN06192.1"/>
    <property type="molecule type" value="Genomic_DNA"/>
</dbReference>
<dbReference type="Pfam" id="PF16653">
    <property type="entry name" value="Sacchrp_dh_C"/>
    <property type="match status" value="1"/>
</dbReference>
<evidence type="ECO:0000313" key="5">
    <source>
        <dbReference type="Proteomes" id="UP000221024"/>
    </source>
</evidence>
<dbReference type="InterPro" id="IPR036291">
    <property type="entry name" value="NAD(P)-bd_dom_sf"/>
</dbReference>
<sequence>MTITVVGAGAIGAAVVRELCRHDDVDQVQVCDTRSRSLQTLHDSVEHNGALRSFQVDARDLGVLSQIVRESNCVVSGAPSELNPDLAELCLDLGVNFCDLGGNEDIVKQELALDERAREKAVWIVPNCGLAPGLVNVLTMRGIEQFDRATAASIRVGDVPLHPEPPFNFRISWSAERIIDDYTRPAQHIADGNLVEVDALSGDETIHFDGPFDNMEAFNTQGGLSTLTDTLDGRVPSFDHKTIRWPGHAHQMRFVIGLGFGQERKIGVRTHLTYRDLLVRRMRERLSGDYEDAVLMRVMIQGEKDGASKTLVYEMIERYNETDNLTAMMRCTSIPIVVVAKMIAGHTISEGGARVPEAIVPKEDYCDALRDHGLNITETWYDGHVRITDKEPMDAAPASS</sequence>
<dbReference type="PANTHER" id="PTHR11133:SF22">
    <property type="entry name" value="ALPHA-AMINOADIPIC SEMIALDEHYDE SYNTHASE, MITOCHONDRIAL"/>
    <property type="match status" value="1"/>
</dbReference>
<accession>A0A2H3P5S1</accession>
<evidence type="ECO:0000259" key="2">
    <source>
        <dbReference type="Pfam" id="PF03435"/>
    </source>
</evidence>
<dbReference type="GO" id="GO:0016491">
    <property type="term" value="F:oxidoreductase activity"/>
    <property type="evidence" value="ECO:0007669"/>
    <property type="project" value="UniProtKB-KW"/>
</dbReference>
<evidence type="ECO:0000313" key="4">
    <source>
        <dbReference type="EMBL" id="PEN06192.1"/>
    </source>
</evidence>
<dbReference type="Gene3D" id="3.30.360.10">
    <property type="entry name" value="Dihydrodipicolinate Reductase, domain 2"/>
    <property type="match status" value="1"/>
</dbReference>
<keyword evidence="1" id="KW-0560">Oxidoreductase</keyword>
<comment type="caution">
    <text evidence="4">The sequence shown here is derived from an EMBL/GenBank/DDBJ whole genome shotgun (WGS) entry which is preliminary data.</text>
</comment>
<dbReference type="AlphaFoldDB" id="A0A2H3P5S1"/>
<dbReference type="RefSeq" id="WP_098062538.1">
    <property type="nucleotide sequence ID" value="NZ_PDEP01000009.1"/>
</dbReference>
<gene>
    <name evidence="4" type="ORF">CRI93_10215</name>
</gene>
<proteinExistence type="predicted"/>
<dbReference type="InterPro" id="IPR051168">
    <property type="entry name" value="AASS"/>
</dbReference>
<dbReference type="SUPFAM" id="SSF51735">
    <property type="entry name" value="NAD(P)-binding Rossmann-fold domains"/>
    <property type="match status" value="1"/>
</dbReference>
<dbReference type="OrthoDB" id="9769367at2"/>
<dbReference type="Gene3D" id="3.40.50.720">
    <property type="entry name" value="NAD(P)-binding Rossmann-like Domain"/>
    <property type="match status" value="1"/>
</dbReference>
<protein>
    <submittedName>
        <fullName evidence="4">Saccharopine dehydrogenase</fullName>
    </submittedName>
</protein>
<name>A0A2H3P5S1_9BACT</name>